<keyword evidence="4" id="KW-1185">Reference proteome</keyword>
<dbReference type="Proteomes" id="UP000189580">
    <property type="component" value="Chromosome b"/>
</dbReference>
<gene>
    <name evidence="3" type="primary">URK1</name>
    <name evidence="3" type="ORF">AWJ20_2965</name>
</gene>
<organism evidence="3 4">
    <name type="scientific">Sugiyamaella lignohabitans</name>
    <dbReference type="NCBI Taxonomy" id="796027"/>
    <lineage>
        <taxon>Eukaryota</taxon>
        <taxon>Fungi</taxon>
        <taxon>Dikarya</taxon>
        <taxon>Ascomycota</taxon>
        <taxon>Saccharomycotina</taxon>
        <taxon>Dipodascomycetes</taxon>
        <taxon>Dipodascales</taxon>
        <taxon>Trichomonascaceae</taxon>
        <taxon>Sugiyamaella</taxon>
    </lineage>
</organism>
<dbReference type="AlphaFoldDB" id="A0A167FIE7"/>
<dbReference type="OrthoDB" id="738517at2759"/>
<evidence type="ECO:0000313" key="4">
    <source>
        <dbReference type="Proteomes" id="UP000189580"/>
    </source>
</evidence>
<evidence type="ECO:0000259" key="2">
    <source>
        <dbReference type="Pfam" id="PF14681"/>
    </source>
</evidence>
<feature type="region of interest" description="Disordered" evidence="1">
    <location>
        <begin position="1"/>
        <end position="21"/>
    </location>
</feature>
<proteinExistence type="predicted"/>
<name>A0A167FIE7_9ASCO</name>
<sequence length="106" mass="11581">MALPPCMDLKPTGGTGSISKESQEDLNNCHVLLVDSQISSGAAFTMAVAILTDHGIKQENISCVSYIASEIGLRRLSYAHPKVKIVVGKVEKDVKNHYIDSLYYRT</sequence>
<keyword evidence="3" id="KW-0418">Kinase</keyword>
<evidence type="ECO:0000256" key="1">
    <source>
        <dbReference type="SAM" id="MobiDB-lite"/>
    </source>
</evidence>
<dbReference type="KEGG" id="slb:AWJ20_2965"/>
<evidence type="ECO:0000313" key="3">
    <source>
        <dbReference type="EMBL" id="ANB15338.1"/>
    </source>
</evidence>
<dbReference type="InterPro" id="IPR000836">
    <property type="entry name" value="PRTase_dom"/>
</dbReference>
<dbReference type="CDD" id="cd06223">
    <property type="entry name" value="PRTases_typeI"/>
    <property type="match status" value="1"/>
</dbReference>
<dbReference type="EMBL" id="CP014503">
    <property type="protein sequence ID" value="ANB15338.1"/>
    <property type="molecule type" value="Genomic_DNA"/>
</dbReference>
<dbReference type="GO" id="GO:0016301">
    <property type="term" value="F:kinase activity"/>
    <property type="evidence" value="ECO:0007669"/>
    <property type="project" value="UniProtKB-KW"/>
</dbReference>
<dbReference type="InterPro" id="IPR029057">
    <property type="entry name" value="PRTase-like"/>
</dbReference>
<keyword evidence="3" id="KW-0808">Transferase</keyword>
<dbReference type="RefSeq" id="XP_018737815.1">
    <property type="nucleotide sequence ID" value="XM_018879947.1"/>
</dbReference>
<dbReference type="Pfam" id="PF14681">
    <property type="entry name" value="UPRTase"/>
    <property type="match status" value="1"/>
</dbReference>
<dbReference type="Gene3D" id="3.40.50.2020">
    <property type="match status" value="1"/>
</dbReference>
<accession>A0A167FIE7</accession>
<reference evidence="3 4" key="1">
    <citation type="submission" date="2016-02" db="EMBL/GenBank/DDBJ databases">
        <title>Complete genome sequence and transcriptome regulation of the pentose utilising yeast Sugiyamaella lignohabitans.</title>
        <authorList>
            <person name="Bellasio M."/>
            <person name="Peymann A."/>
            <person name="Valli M."/>
            <person name="Sipitzky M."/>
            <person name="Graf A."/>
            <person name="Sauer M."/>
            <person name="Marx H."/>
            <person name="Mattanovich D."/>
        </authorList>
    </citation>
    <scope>NUCLEOTIDE SEQUENCE [LARGE SCALE GENOMIC DNA]</scope>
    <source>
        <strain evidence="3 4">CBS 10342</strain>
    </source>
</reference>
<feature type="domain" description="Phosphoribosyltransferase" evidence="2">
    <location>
        <begin position="23"/>
        <end position="97"/>
    </location>
</feature>
<dbReference type="SUPFAM" id="SSF53271">
    <property type="entry name" value="PRTase-like"/>
    <property type="match status" value="1"/>
</dbReference>
<dbReference type="GeneID" id="30034934"/>
<protein>
    <submittedName>
        <fullName evidence="3">Uridine kinase URK1</fullName>
    </submittedName>
</protein>